<dbReference type="EMBL" id="CP118677">
    <property type="protein sequence ID" value="WEA18640.1"/>
    <property type="molecule type" value="Genomic_DNA"/>
</dbReference>
<proteinExistence type="predicted"/>
<dbReference type="AlphaFoldDB" id="A0AAJ5S121"/>
<reference evidence="2" key="1">
    <citation type="submission" date="2023-02" db="EMBL/GenBank/DDBJ databases">
        <title>tmexCD-toprJ-like cluster.</title>
        <authorList>
            <person name="Gao X."/>
            <person name="Wang C."/>
            <person name="Liu J."/>
        </authorList>
    </citation>
    <scope>NUCLEOTIDE SEQUENCE</scope>
    <source>
        <strain evidence="2">GDW21C697WI</strain>
    </source>
</reference>
<sequence length="197" mass="21981">MTIDKAKLKALAEAMLRDEQGAELSDEEVRGFPEAVRSYEAMTAPSAVLALLAEIERLSTSRSKKERELEQELETWRHGPFCWTCGDTGDVHDITGEWRGECDCLSAQLINANRERDQLKDENAQLKNHEIELKAENEVLRKQVADLSPFKNASPQDYRASNKCLACGDYHHGLGNLPCPRCTPVAQSAMAKEANHG</sequence>
<feature type="coiled-coil region" evidence="1">
    <location>
        <begin position="102"/>
        <end position="146"/>
    </location>
</feature>
<organism evidence="2 3">
    <name type="scientific">Pseudomonas juntendi</name>
    <dbReference type="NCBI Taxonomy" id="2666183"/>
    <lineage>
        <taxon>Bacteria</taxon>
        <taxon>Pseudomonadati</taxon>
        <taxon>Pseudomonadota</taxon>
        <taxon>Gammaproteobacteria</taxon>
        <taxon>Pseudomonadales</taxon>
        <taxon>Pseudomonadaceae</taxon>
        <taxon>Pseudomonas</taxon>
    </lineage>
</organism>
<evidence type="ECO:0000313" key="2">
    <source>
        <dbReference type="EMBL" id="WEA18640.1"/>
    </source>
</evidence>
<evidence type="ECO:0000256" key="1">
    <source>
        <dbReference type="SAM" id="Coils"/>
    </source>
</evidence>
<name>A0AAJ5S121_9PSED</name>
<accession>A0AAJ5S121</accession>
<protein>
    <submittedName>
        <fullName evidence="2">Uncharacterized protein</fullName>
    </submittedName>
</protein>
<keyword evidence="1" id="KW-0175">Coiled coil</keyword>
<dbReference type="RefSeq" id="WP_274999882.1">
    <property type="nucleotide sequence ID" value="NZ_CP118677.1"/>
</dbReference>
<gene>
    <name evidence="2" type="ORF">PWA60_15115</name>
</gene>
<evidence type="ECO:0000313" key="3">
    <source>
        <dbReference type="Proteomes" id="UP001217631"/>
    </source>
</evidence>
<dbReference type="Proteomes" id="UP001217631">
    <property type="component" value="Chromosome"/>
</dbReference>